<keyword evidence="3" id="KW-0732">Signal</keyword>
<comment type="caution">
    <text evidence="7">The sequence shown here is derived from an EMBL/GenBank/DDBJ whole genome shotgun (WGS) entry which is preliminary data.</text>
</comment>
<dbReference type="PANTHER" id="PTHR12872">
    <property type="entry name" value="ALPHA-N-ACETYLGLUCOSAMINIDASE"/>
    <property type="match status" value="1"/>
</dbReference>
<evidence type="ECO:0000256" key="3">
    <source>
        <dbReference type="SAM" id="SignalP"/>
    </source>
</evidence>
<evidence type="ECO:0000256" key="1">
    <source>
        <dbReference type="ARBA" id="ARBA00022801"/>
    </source>
</evidence>
<dbReference type="Gene3D" id="3.20.20.80">
    <property type="entry name" value="Glycosidases"/>
    <property type="match status" value="1"/>
</dbReference>
<feature type="compositionally biased region" description="Polar residues" evidence="2">
    <location>
        <begin position="72"/>
        <end position="92"/>
    </location>
</feature>
<keyword evidence="1" id="KW-0378">Hydrolase</keyword>
<dbReference type="AlphaFoldDB" id="A0A9P6KIF0"/>
<sequence length="990" mass="111731">MTAVLILALVAVVSTAFASPIPAEPAPQLLRISQLSSGHQSSPLSFVLPLSASSSQAWPHSHPALDSTLSMPLTAISPDSHSENIPETSSSGLRLDKRQAPIASAEPLYALIKRLLPAPYHEAFTFQLIPGLTSPSATHVHDTFRLSNSNNTKARITIESSTVSGLGAGLSYYLKQVCHVEMTWSGDRFNELPSEPPALPESLAGPDGVMQASFVPWRYYMNVVTYGYSFAFWDWTRWERELDWMMLSGVNMALSMIGQEYVLRQMYESMGLSREQLNGFFSGPAFMPWQRMGNIQGMWWANNPNHTQFNNDWIDSQWELQQKIMQRMHEFNITAIMPAFNGFVPKDLPKIFPDAKFSKSSGWIGFAEDYTGLTYIQPTEPLFANITKQFIQLQKTLYTQGSPSSYFLLDLYNELRPSCTTEECLRAVTKNVMTSLKAADPEAIWVMQGWFLVTREIWKPPQTKAFFDGIREVNEGRDAFVIDLFSDVIPIWKDTDAYFGIDWGWSMLNNFGGGQGLYGTLPTLLTEPLDGFKRYPKTMRGMGITMEGINNNEFLYQIILDIPWQTVSSNPATHELQPINGQDRLDAYIKRRYGPAQTSSSVLQAWTTLGQTVWDCRTKQMSQSKSYVEGIPTFNMTRPGFMTTMFWYDQNKVVDSWRLLVQSTETEASKARRGGSVIQNSVKEVLLVTSGAKPFASKRSVMVASTKKVFWDTVRKTSAQVQSTSSSLFAIKRDDATPQTLPKESELPLNVSSFRYDLVDVTREVMLAVVLPGLHRELIDAYVAKDKARVRSMGDLVLDSILDTDRILSTHTHFMLGSWINEARVSAKVVAGNSNSAAYMSEYADYLEHNSRNQVTWWGPKGQKVLADYGSKQWGGLMKEYHYQRWKLFVDGLKKAVNSGSDLEYTKYLDDVLAMETIWQKEVVTSAPEKYPFAPVEKTADVAQDLWDRWGQAAIRLARNSGTPNNSPMSNDFLLHLFTLLYFSDRNPCK</sequence>
<dbReference type="Gene3D" id="3.30.379.10">
    <property type="entry name" value="Chitobiase/beta-hexosaminidase domain 2-like"/>
    <property type="match status" value="1"/>
</dbReference>
<gene>
    <name evidence="7" type="ORF">BGW38_010048</name>
</gene>
<feature type="domain" description="Alpha-N-acetylglucosaminidase N-terminal" evidence="5">
    <location>
        <begin position="107"/>
        <end position="199"/>
    </location>
</feature>
<feature type="domain" description="Alpha-N-acetylglucosaminidase tim-barrel" evidence="4">
    <location>
        <begin position="218"/>
        <end position="565"/>
    </location>
</feature>
<evidence type="ECO:0000259" key="4">
    <source>
        <dbReference type="Pfam" id="PF05089"/>
    </source>
</evidence>
<feature type="signal peptide" evidence="3">
    <location>
        <begin position="1"/>
        <end position="18"/>
    </location>
</feature>
<evidence type="ECO:0008006" key="9">
    <source>
        <dbReference type="Google" id="ProtNLM"/>
    </source>
</evidence>
<dbReference type="InterPro" id="IPR024732">
    <property type="entry name" value="NAGLU_C"/>
</dbReference>
<feature type="domain" description="Alpha-N-acetylglucosaminidase C-terminal" evidence="6">
    <location>
        <begin position="586"/>
        <end position="667"/>
    </location>
</feature>
<dbReference type="Gene3D" id="1.20.120.670">
    <property type="entry name" value="N-acetyl-b-d-glucoasminidase"/>
    <property type="match status" value="2"/>
</dbReference>
<dbReference type="InterPro" id="IPR024240">
    <property type="entry name" value="NAGLU_N"/>
</dbReference>
<dbReference type="EMBL" id="JAABOA010000078">
    <property type="protein sequence ID" value="KAF9586058.1"/>
    <property type="molecule type" value="Genomic_DNA"/>
</dbReference>
<dbReference type="InterPro" id="IPR024733">
    <property type="entry name" value="NAGLU_tim-barrel"/>
</dbReference>
<dbReference type="Proteomes" id="UP000780801">
    <property type="component" value="Unassembled WGS sequence"/>
</dbReference>
<dbReference type="InterPro" id="IPR029018">
    <property type="entry name" value="Hex-like_dom2"/>
</dbReference>
<name>A0A9P6KIF0_9FUNG</name>
<evidence type="ECO:0000313" key="8">
    <source>
        <dbReference type="Proteomes" id="UP000780801"/>
    </source>
</evidence>
<dbReference type="GO" id="GO:0016787">
    <property type="term" value="F:hydrolase activity"/>
    <property type="evidence" value="ECO:0007669"/>
    <property type="project" value="UniProtKB-KW"/>
</dbReference>
<dbReference type="Pfam" id="PF12971">
    <property type="entry name" value="NAGLU_N"/>
    <property type="match status" value="1"/>
</dbReference>
<feature type="region of interest" description="Disordered" evidence="2">
    <location>
        <begin position="72"/>
        <end position="93"/>
    </location>
</feature>
<feature type="chain" id="PRO_5040423826" description="Alpha-N-acetylglucosaminidase" evidence="3">
    <location>
        <begin position="19"/>
        <end position="990"/>
    </location>
</feature>
<feature type="domain" description="Alpha-N-acetylglucosaminidase C-terminal" evidence="6">
    <location>
        <begin position="748"/>
        <end position="947"/>
    </location>
</feature>
<evidence type="ECO:0000313" key="7">
    <source>
        <dbReference type="EMBL" id="KAF9586058.1"/>
    </source>
</evidence>
<accession>A0A9P6KIF0</accession>
<evidence type="ECO:0000256" key="2">
    <source>
        <dbReference type="SAM" id="MobiDB-lite"/>
    </source>
</evidence>
<dbReference type="InterPro" id="IPR007781">
    <property type="entry name" value="NAGLU"/>
</dbReference>
<organism evidence="7 8">
    <name type="scientific">Lunasporangiospora selenospora</name>
    <dbReference type="NCBI Taxonomy" id="979761"/>
    <lineage>
        <taxon>Eukaryota</taxon>
        <taxon>Fungi</taxon>
        <taxon>Fungi incertae sedis</taxon>
        <taxon>Mucoromycota</taxon>
        <taxon>Mortierellomycotina</taxon>
        <taxon>Mortierellomycetes</taxon>
        <taxon>Mortierellales</taxon>
        <taxon>Mortierellaceae</taxon>
        <taxon>Lunasporangiospora</taxon>
    </lineage>
</organism>
<keyword evidence="8" id="KW-1185">Reference proteome</keyword>
<evidence type="ECO:0000259" key="5">
    <source>
        <dbReference type="Pfam" id="PF12971"/>
    </source>
</evidence>
<protein>
    <recommendedName>
        <fullName evidence="9">Alpha-N-acetylglucosaminidase</fullName>
    </recommendedName>
</protein>
<dbReference type="OrthoDB" id="64736at2759"/>
<dbReference type="Pfam" id="PF12972">
    <property type="entry name" value="NAGLU_C"/>
    <property type="match status" value="2"/>
</dbReference>
<evidence type="ECO:0000259" key="6">
    <source>
        <dbReference type="Pfam" id="PF12972"/>
    </source>
</evidence>
<dbReference type="Pfam" id="PF05089">
    <property type="entry name" value="NAGLU"/>
    <property type="match status" value="1"/>
</dbReference>
<dbReference type="PANTHER" id="PTHR12872:SF1">
    <property type="entry name" value="ALPHA-N-ACETYLGLUCOSAMINIDASE"/>
    <property type="match status" value="1"/>
</dbReference>
<proteinExistence type="predicted"/>
<reference evidence="7" key="1">
    <citation type="journal article" date="2020" name="Fungal Divers.">
        <title>Resolving the Mortierellaceae phylogeny through synthesis of multi-gene phylogenetics and phylogenomics.</title>
        <authorList>
            <person name="Vandepol N."/>
            <person name="Liber J."/>
            <person name="Desiro A."/>
            <person name="Na H."/>
            <person name="Kennedy M."/>
            <person name="Barry K."/>
            <person name="Grigoriev I.V."/>
            <person name="Miller A.N."/>
            <person name="O'Donnell K."/>
            <person name="Stajich J.E."/>
            <person name="Bonito G."/>
        </authorList>
    </citation>
    <scope>NUCLEOTIDE SEQUENCE</scope>
    <source>
        <strain evidence="7">KOD1015</strain>
    </source>
</reference>